<dbReference type="PANTHER" id="PTHR33408">
    <property type="entry name" value="TRANSPOSASE"/>
    <property type="match status" value="1"/>
</dbReference>
<dbReference type="InterPro" id="IPR047629">
    <property type="entry name" value="IS1182_transpos"/>
</dbReference>
<accession>A0ABT7ULC0</accession>
<comment type="caution">
    <text evidence="2">The sequence shown here is derived from an EMBL/GenBank/DDBJ whole genome shotgun (WGS) entry which is preliminary data.</text>
</comment>
<reference evidence="2 3" key="2">
    <citation type="submission" date="2023-06" db="EMBL/GenBank/DDBJ databases">
        <authorList>
            <person name="Zeman M."/>
            <person name="Kubasova T."/>
            <person name="Jahodarova E."/>
            <person name="Nykrynova M."/>
            <person name="Rychlik I."/>
        </authorList>
    </citation>
    <scope>NUCLEOTIDE SEQUENCE [LARGE SCALE GENOMIC DNA]</scope>
    <source>
        <strain evidence="2 3">ET341</strain>
    </source>
</reference>
<dbReference type="Proteomes" id="UP001529275">
    <property type="component" value="Unassembled WGS sequence"/>
</dbReference>
<dbReference type="Pfam" id="PF13751">
    <property type="entry name" value="DDE_Tnp_1_6"/>
    <property type="match status" value="1"/>
</dbReference>
<dbReference type="EMBL" id="JAUDCK010000086">
    <property type="protein sequence ID" value="MDM8196928.1"/>
    <property type="molecule type" value="Genomic_DNA"/>
</dbReference>
<feature type="non-terminal residue" evidence="2">
    <location>
        <position position="1"/>
    </location>
</feature>
<reference evidence="3" key="1">
    <citation type="submission" date="2023-06" db="EMBL/GenBank/DDBJ databases">
        <title>Identification and characterization of horizontal gene transfer across gut microbiota members of farm animals based on homology search.</title>
        <authorList>
            <person name="Zeman M."/>
            <person name="Kubasova T."/>
            <person name="Jahodarova E."/>
            <person name="Nykrynova M."/>
            <person name="Rychlik I."/>
        </authorList>
    </citation>
    <scope>NUCLEOTIDE SEQUENCE [LARGE SCALE GENOMIC DNA]</scope>
    <source>
        <strain evidence="3">ET341</strain>
    </source>
</reference>
<protein>
    <submittedName>
        <fullName evidence="2">IS1182 family transposase</fullName>
    </submittedName>
</protein>
<gene>
    <name evidence="2" type="ORF">QUV98_11440</name>
</gene>
<evidence type="ECO:0000259" key="1">
    <source>
        <dbReference type="Pfam" id="PF13751"/>
    </source>
</evidence>
<evidence type="ECO:0000313" key="3">
    <source>
        <dbReference type="Proteomes" id="UP001529275"/>
    </source>
</evidence>
<dbReference type="RefSeq" id="WP_289528309.1">
    <property type="nucleotide sequence ID" value="NZ_JAUDCK010000086.1"/>
</dbReference>
<proteinExistence type="predicted"/>
<dbReference type="PANTHER" id="PTHR33408:SF2">
    <property type="entry name" value="TRANSPOSASE DDE DOMAIN-CONTAINING PROTEIN"/>
    <property type="match status" value="1"/>
</dbReference>
<evidence type="ECO:0000313" key="2">
    <source>
        <dbReference type="EMBL" id="MDM8196928.1"/>
    </source>
</evidence>
<dbReference type="NCBIfam" id="NF033551">
    <property type="entry name" value="transpos_IS1182"/>
    <property type="match status" value="1"/>
</dbReference>
<name>A0ABT7ULC0_9FIRM</name>
<dbReference type="InterPro" id="IPR025668">
    <property type="entry name" value="Tnp_DDE_dom"/>
</dbReference>
<keyword evidence="3" id="KW-1185">Reference proteome</keyword>
<sequence length="393" mass="46160">LSIDDEVPNYSTWSQNYIRRYGDSEVFDEIFKKIIEEAIAYDFVDLDTVFGDGTHRKANANNRKHENKVVEIVKKYYDDELLGEINKDRKAHEKKPIKETKDIELAYDEETGELIEGKGTKSIKVSKTDPESGCFHKGEKQKCFAYTNLTFCDRHGFVLHNTVAPGNQHDSVVFHDAYRKLLNTYGDLIHNISLDAGFMTPAICREIIEDGIRAYMPYKRPMTKKGYFKKYEYVYDEKLDIYICPNNKDLKYTTTNRSGYREYKSNPKDCEGCPFLEKCTQSKNHQKVITRHVWEEYREIADENRYTPEWKDIYPLRKETIERVYADCKEKHGLRFTRLKGLKKNQQESLIIFGCHNLGKLARMKKRKGLINIPSPNKKEGNIRKTIQIYQFS</sequence>
<organism evidence="2 3">
    <name type="scientific">Massilimicrobiota timonensis</name>
    <dbReference type="NCBI Taxonomy" id="1776392"/>
    <lineage>
        <taxon>Bacteria</taxon>
        <taxon>Bacillati</taxon>
        <taxon>Bacillota</taxon>
        <taxon>Erysipelotrichia</taxon>
        <taxon>Erysipelotrichales</taxon>
        <taxon>Erysipelotrichaceae</taxon>
        <taxon>Massilimicrobiota</taxon>
    </lineage>
</organism>
<feature type="domain" description="Transposase DDE" evidence="1">
    <location>
        <begin position="243"/>
        <end position="362"/>
    </location>
</feature>